<evidence type="ECO:0000313" key="1">
    <source>
        <dbReference type="EMBL" id="CDW74851.1"/>
    </source>
</evidence>
<sequence>MNGYVDEQTNQCVSNCGPGRYGNITLDNQGMIELTQCLDCHPSCFECSSEQECKSCNKGYYLEIQQGKTSGVCKRKQGQFEGQFYVQSKVLNIEARQDGTIDYPFNSIMAALKNAYQTGISYQEATIELLLFSNQTHSIIKNDEILYTLQKIDNSQSVKIIIDTVDSIPTKVYYKLRNKFKFKVSAGLIIRNIEFDATDSIFDPKESNIYFAQQDIKIMNACNLQQIHAVNHQKQFL</sequence>
<name>A0A077ZY86_STYLE</name>
<dbReference type="AlphaFoldDB" id="A0A077ZY86"/>
<dbReference type="Gene3D" id="2.10.220.10">
    <property type="entry name" value="Hormone Receptor, Insulin-like Growth Factor Receptor 1, Chain A, domain 2"/>
    <property type="match status" value="1"/>
</dbReference>
<organism evidence="1 2">
    <name type="scientific">Stylonychia lemnae</name>
    <name type="common">Ciliate</name>
    <dbReference type="NCBI Taxonomy" id="5949"/>
    <lineage>
        <taxon>Eukaryota</taxon>
        <taxon>Sar</taxon>
        <taxon>Alveolata</taxon>
        <taxon>Ciliophora</taxon>
        <taxon>Intramacronucleata</taxon>
        <taxon>Spirotrichea</taxon>
        <taxon>Stichotrichia</taxon>
        <taxon>Sporadotrichida</taxon>
        <taxon>Oxytrichidae</taxon>
        <taxon>Stylonychinae</taxon>
        <taxon>Stylonychia</taxon>
    </lineage>
</organism>
<dbReference type="EMBL" id="CCKQ01003713">
    <property type="protein sequence ID" value="CDW74851.1"/>
    <property type="molecule type" value="Genomic_DNA"/>
</dbReference>
<dbReference type="Proteomes" id="UP000039865">
    <property type="component" value="Unassembled WGS sequence"/>
</dbReference>
<dbReference type="InterPro" id="IPR009030">
    <property type="entry name" value="Growth_fac_rcpt_cys_sf"/>
</dbReference>
<dbReference type="SUPFAM" id="SSF57184">
    <property type="entry name" value="Growth factor receptor domain"/>
    <property type="match status" value="1"/>
</dbReference>
<proteinExistence type="predicted"/>
<accession>A0A077ZY86</accession>
<reference evidence="1 2" key="1">
    <citation type="submission" date="2014-06" db="EMBL/GenBank/DDBJ databases">
        <authorList>
            <person name="Swart Estienne"/>
        </authorList>
    </citation>
    <scope>NUCLEOTIDE SEQUENCE [LARGE SCALE GENOMIC DNA]</scope>
    <source>
        <strain evidence="1 2">130c</strain>
    </source>
</reference>
<dbReference type="InParanoid" id="A0A077ZY86"/>
<keyword evidence="2" id="KW-1185">Reference proteome</keyword>
<gene>
    <name evidence="1" type="primary">Contig10831.g11580</name>
    <name evidence="1" type="ORF">STYLEM_3834</name>
</gene>
<dbReference type="OrthoDB" id="10251639at2759"/>
<evidence type="ECO:0000313" key="2">
    <source>
        <dbReference type="Proteomes" id="UP000039865"/>
    </source>
</evidence>
<protein>
    <submittedName>
        <fullName evidence="1">Uncharacterized protein</fullName>
    </submittedName>
</protein>